<keyword evidence="3" id="KW-1185">Reference proteome</keyword>
<dbReference type="EMBL" id="CAWUON010000152">
    <property type="protein sequence ID" value="CAK7274630.1"/>
    <property type="molecule type" value="Genomic_DNA"/>
</dbReference>
<evidence type="ECO:0000256" key="1">
    <source>
        <dbReference type="SAM" id="MobiDB-lite"/>
    </source>
</evidence>
<gene>
    <name evidence="2" type="ORF">SEPCBS119000_006269</name>
</gene>
<reference evidence="2 3" key="1">
    <citation type="submission" date="2024-01" db="EMBL/GenBank/DDBJ databases">
        <authorList>
            <person name="Allen C."/>
            <person name="Tagirdzhanova G."/>
        </authorList>
    </citation>
    <scope>NUCLEOTIDE SEQUENCE [LARGE SCALE GENOMIC DNA]</scope>
    <source>
        <strain evidence="2 3">CBS 119000</strain>
    </source>
</reference>
<dbReference type="Proteomes" id="UP001642502">
    <property type="component" value="Unassembled WGS sequence"/>
</dbReference>
<protein>
    <submittedName>
        <fullName evidence="2">Uncharacterized protein</fullName>
    </submittedName>
</protein>
<organism evidence="2 3">
    <name type="scientific">Sporothrix epigloea</name>
    <dbReference type="NCBI Taxonomy" id="1892477"/>
    <lineage>
        <taxon>Eukaryota</taxon>
        <taxon>Fungi</taxon>
        <taxon>Dikarya</taxon>
        <taxon>Ascomycota</taxon>
        <taxon>Pezizomycotina</taxon>
        <taxon>Sordariomycetes</taxon>
        <taxon>Sordariomycetidae</taxon>
        <taxon>Ophiostomatales</taxon>
        <taxon>Ophiostomataceae</taxon>
        <taxon>Sporothrix</taxon>
    </lineage>
</organism>
<comment type="caution">
    <text evidence="2">The sequence shown here is derived from an EMBL/GenBank/DDBJ whole genome shotgun (WGS) entry which is preliminary data.</text>
</comment>
<proteinExistence type="predicted"/>
<feature type="region of interest" description="Disordered" evidence="1">
    <location>
        <begin position="118"/>
        <end position="141"/>
    </location>
</feature>
<name>A0ABP0E6B2_9PEZI</name>
<evidence type="ECO:0000313" key="2">
    <source>
        <dbReference type="EMBL" id="CAK7274630.1"/>
    </source>
</evidence>
<evidence type="ECO:0000313" key="3">
    <source>
        <dbReference type="Proteomes" id="UP001642502"/>
    </source>
</evidence>
<sequence>MALCHCFEVLHSSYRARRAKRCSLPKPVSVIAGASPVSVIGKIDGPHVDKAEKAGKIQNVKTFDLSECDDRRHHVPGMRFDDYAGFLDRRRLDSPPVHGGAQADELCVQSSEIIPSRLCEGDDGEDDASSRGSNPGLCPDDDNCGNESNCSRSSSGSPVPRGPRAHLHDLGNGLLYDSRRSKLINLVNGHVQYIACRVTIATISRFYIDHCRHIVHDVNRRLVVDLKNGIVYDRMAKRASPKYDGSAYSHDHMFLYEEESGLVRAYPVYHGNRAADDQDTAFSACFSEEHGCDRVIYDTSGGILYDNANARIFDLQNKRVFAKKLEGNIGVQQLRAAVTSDPVSENDNVQDGDAADDYDFDFDNSSLCQVDKFIASFLRAR</sequence>
<accession>A0ABP0E6B2</accession>